<keyword evidence="1" id="KW-1133">Transmembrane helix</keyword>
<dbReference type="AlphaFoldDB" id="A0A849L510"/>
<comment type="caution">
    <text evidence="2">The sequence shown here is derived from an EMBL/GenBank/DDBJ whole genome shotgun (WGS) entry which is preliminary data.</text>
</comment>
<name>A0A849L510_9RHOB</name>
<proteinExistence type="predicted"/>
<keyword evidence="1" id="KW-0812">Transmembrane</keyword>
<feature type="transmembrane region" description="Helical" evidence="1">
    <location>
        <begin position="27"/>
        <end position="48"/>
    </location>
</feature>
<evidence type="ECO:0000313" key="3">
    <source>
        <dbReference type="Proteomes" id="UP000572377"/>
    </source>
</evidence>
<evidence type="ECO:0000313" key="2">
    <source>
        <dbReference type="EMBL" id="NNU81528.1"/>
    </source>
</evidence>
<accession>A0A849L510</accession>
<evidence type="ECO:0008006" key="4">
    <source>
        <dbReference type="Google" id="ProtNLM"/>
    </source>
</evidence>
<keyword evidence="1" id="KW-0472">Membrane</keyword>
<feature type="transmembrane region" description="Helical" evidence="1">
    <location>
        <begin position="68"/>
        <end position="91"/>
    </location>
</feature>
<feature type="transmembrane region" description="Helical" evidence="1">
    <location>
        <begin position="112"/>
        <end position="135"/>
    </location>
</feature>
<protein>
    <recommendedName>
        <fullName evidence="4">Glycerophosphoryl diester phosphodiesterase membrane domain-containing protein</fullName>
    </recommendedName>
</protein>
<evidence type="ECO:0000256" key="1">
    <source>
        <dbReference type="SAM" id="Phobius"/>
    </source>
</evidence>
<sequence>MDQPAPLPPLGVTRLVGQSFALFFRHFAVFGPIALVPSVVVGLVQLAVLSDAALLGRNVDALAALGPVLASIGLSLVVGLVVMAMTTLAAYDIRTGRSLRMGQHLRRTLSAALPIAILGFLFYLAFLVGLALLVLPGLYLMARYWVMAPAVLVEGAGFSGLSRAAELSRGYRWPILGAVLLLFVLLLLATIGVTLLLGVAVDVALSQVTNQPGIMPALLFDTVTTALHYAILSIFTALLYARLREVKEGLGFEDLAKVFE</sequence>
<keyword evidence="3" id="KW-1185">Reference proteome</keyword>
<reference evidence="2 3" key="1">
    <citation type="submission" date="2020-05" db="EMBL/GenBank/DDBJ databases">
        <title>Gimesia benthica sp. nov., a novel planctomycete isolated from a deep-sea water sample of the Northwest Indian Ocean.</title>
        <authorList>
            <person name="Wang J."/>
            <person name="Ruan C."/>
            <person name="Song L."/>
            <person name="Zhu Y."/>
            <person name="Li A."/>
            <person name="Zheng X."/>
            <person name="Wang L."/>
            <person name="Lu Z."/>
            <person name="Huang Y."/>
            <person name="Du W."/>
            <person name="Zhou Y."/>
            <person name="Huang L."/>
            <person name="Dai X."/>
        </authorList>
    </citation>
    <scope>NUCLEOTIDE SEQUENCE [LARGE SCALE GENOMIC DNA]</scope>
    <source>
        <strain evidence="2 3">YYQ-30</strain>
    </source>
</reference>
<feature type="transmembrane region" description="Helical" evidence="1">
    <location>
        <begin position="141"/>
        <end position="161"/>
    </location>
</feature>
<organism evidence="2 3">
    <name type="scientific">Halovulum dunhuangense</name>
    <dbReference type="NCBI Taxonomy" id="1505036"/>
    <lineage>
        <taxon>Bacteria</taxon>
        <taxon>Pseudomonadati</taxon>
        <taxon>Pseudomonadota</taxon>
        <taxon>Alphaproteobacteria</taxon>
        <taxon>Rhodobacterales</taxon>
        <taxon>Paracoccaceae</taxon>
        <taxon>Halovulum</taxon>
    </lineage>
</organism>
<gene>
    <name evidence="2" type="ORF">HMH01_13895</name>
</gene>
<feature type="transmembrane region" description="Helical" evidence="1">
    <location>
        <begin position="217"/>
        <end position="241"/>
    </location>
</feature>
<feature type="transmembrane region" description="Helical" evidence="1">
    <location>
        <begin position="173"/>
        <end position="197"/>
    </location>
</feature>
<dbReference type="EMBL" id="JABFBC010000002">
    <property type="protein sequence ID" value="NNU81528.1"/>
    <property type="molecule type" value="Genomic_DNA"/>
</dbReference>
<dbReference type="RefSeq" id="WP_171326366.1">
    <property type="nucleotide sequence ID" value="NZ_JABFBC010000002.1"/>
</dbReference>
<dbReference type="Proteomes" id="UP000572377">
    <property type="component" value="Unassembled WGS sequence"/>
</dbReference>